<dbReference type="InterPro" id="IPR050088">
    <property type="entry name" value="IspD/TarI_cytidylyltransf_bact"/>
</dbReference>
<evidence type="ECO:0000256" key="1">
    <source>
        <dbReference type="ARBA" id="ARBA00009789"/>
    </source>
</evidence>
<dbReference type="Pfam" id="PF01128">
    <property type="entry name" value="IspD"/>
    <property type="match status" value="1"/>
</dbReference>
<dbReference type="InterPro" id="IPR029044">
    <property type="entry name" value="Nucleotide-diphossugar_trans"/>
</dbReference>
<dbReference type="SUPFAM" id="SSF53448">
    <property type="entry name" value="Nucleotide-diphospho-sugar transferases"/>
    <property type="match status" value="1"/>
</dbReference>
<name>A0A835M0F6_9MAGN</name>
<evidence type="ECO:0008006" key="6">
    <source>
        <dbReference type="Google" id="ProtNLM"/>
    </source>
</evidence>
<evidence type="ECO:0000313" key="4">
    <source>
        <dbReference type="EMBL" id="KAF9611782.1"/>
    </source>
</evidence>
<dbReference type="PANTHER" id="PTHR32125:SF4">
    <property type="entry name" value="2-C-METHYL-D-ERYTHRITOL 4-PHOSPHATE CYTIDYLYLTRANSFERASE, CHLOROPLASTIC"/>
    <property type="match status" value="1"/>
</dbReference>
<evidence type="ECO:0000313" key="5">
    <source>
        <dbReference type="Proteomes" id="UP000631114"/>
    </source>
</evidence>
<dbReference type="InterPro" id="IPR034683">
    <property type="entry name" value="IspD/TarI"/>
</dbReference>
<keyword evidence="2" id="KW-0808">Transferase</keyword>
<sequence>MLGIYVITFEVLHDGWLNGGAVLGIPAKATIKEAHCAVYSLCLQTMNPEHWTGKHYRKCKLHRLSSLSCSQKVLSLSTSLEGLEVTDDVSIVEHLKHPVYITQGSYTNIKVTTSDDLLLAERILKDDS</sequence>
<reference evidence="4 5" key="1">
    <citation type="submission" date="2020-10" db="EMBL/GenBank/DDBJ databases">
        <title>The Coptis chinensis genome and diversification of protoberbering-type alkaloids.</title>
        <authorList>
            <person name="Wang B."/>
            <person name="Shu S."/>
            <person name="Song C."/>
            <person name="Liu Y."/>
        </authorList>
    </citation>
    <scope>NUCLEOTIDE SEQUENCE [LARGE SCALE GENOMIC DNA]</scope>
    <source>
        <strain evidence="4">HL-2020</strain>
        <tissue evidence="4">Leaf</tissue>
    </source>
</reference>
<evidence type="ECO:0000256" key="3">
    <source>
        <dbReference type="ARBA" id="ARBA00022695"/>
    </source>
</evidence>
<dbReference type="EMBL" id="JADFTS010000004">
    <property type="protein sequence ID" value="KAF9611782.1"/>
    <property type="molecule type" value="Genomic_DNA"/>
</dbReference>
<dbReference type="Proteomes" id="UP000631114">
    <property type="component" value="Unassembled WGS sequence"/>
</dbReference>
<dbReference type="OrthoDB" id="414267at2759"/>
<keyword evidence="3" id="KW-0548">Nucleotidyltransferase</keyword>
<dbReference type="GO" id="GO:0050518">
    <property type="term" value="F:2-C-methyl-D-erythritol 4-phosphate cytidylyltransferase activity"/>
    <property type="evidence" value="ECO:0007669"/>
    <property type="project" value="TreeGrafter"/>
</dbReference>
<comment type="caution">
    <text evidence="4">The sequence shown here is derived from an EMBL/GenBank/DDBJ whole genome shotgun (WGS) entry which is preliminary data.</text>
</comment>
<dbReference type="AlphaFoldDB" id="A0A835M0F6"/>
<proteinExistence type="inferred from homology"/>
<organism evidence="4 5">
    <name type="scientific">Coptis chinensis</name>
    <dbReference type="NCBI Taxonomy" id="261450"/>
    <lineage>
        <taxon>Eukaryota</taxon>
        <taxon>Viridiplantae</taxon>
        <taxon>Streptophyta</taxon>
        <taxon>Embryophyta</taxon>
        <taxon>Tracheophyta</taxon>
        <taxon>Spermatophyta</taxon>
        <taxon>Magnoliopsida</taxon>
        <taxon>Ranunculales</taxon>
        <taxon>Ranunculaceae</taxon>
        <taxon>Coptidoideae</taxon>
        <taxon>Coptis</taxon>
    </lineage>
</organism>
<comment type="similarity">
    <text evidence="1">Belongs to the IspD/TarI cytidylyltransferase family. IspD subfamily.</text>
</comment>
<gene>
    <name evidence="4" type="ORF">IFM89_034980</name>
</gene>
<protein>
    <recommendedName>
        <fullName evidence="6">2-C-methyl-D-erythritol 4-phosphate cytidylyltransferase</fullName>
    </recommendedName>
</protein>
<evidence type="ECO:0000256" key="2">
    <source>
        <dbReference type="ARBA" id="ARBA00022679"/>
    </source>
</evidence>
<accession>A0A835M0F6</accession>
<keyword evidence="5" id="KW-1185">Reference proteome</keyword>
<dbReference type="PANTHER" id="PTHR32125">
    <property type="entry name" value="2-C-METHYL-D-ERYTHRITOL 4-PHOSPHATE CYTIDYLYLTRANSFERASE, CHLOROPLASTIC"/>
    <property type="match status" value="1"/>
</dbReference>
<dbReference type="Gene3D" id="3.90.550.10">
    <property type="entry name" value="Spore Coat Polysaccharide Biosynthesis Protein SpsA, Chain A"/>
    <property type="match status" value="1"/>
</dbReference>